<sequence length="372" mass="39849">MNKIIIGLLAAVVVLGMALVVLNNQLNSHHSDRDLATPLSARDMLPEIPDLHGVQARIDESAENGAGQGQQEEPRLMALPKLPDAIDPPATTLRAPISTSTLSHEEAPVQPALQAPVQSADTLAMNKTPVRSTAATAPVAASVSPAAVSAAVQPVEERPAAAAQTGSVQTGSVQSGSVQTGSIQETNTPKAADTLKKPVRDEQPARGEQPARAEQPEQPVQAASTSAPKTERKPAGQTAGQKTEAKAEEKNVQKDLQKDLQKAEQKDKKASAQPRMVVLVREKGATVRVSLHTTIAYKTMLLTSPDRLVVDITGEHRDLRAPGIPANDMVSNVRLGHYPNRTRIVVDLKEAPRKHRLILSEDRERLDIRIDQ</sequence>
<dbReference type="InterPro" id="IPR021731">
    <property type="entry name" value="AMIN_dom"/>
</dbReference>
<dbReference type="Pfam" id="PF11741">
    <property type="entry name" value="AMIN"/>
    <property type="match status" value="1"/>
</dbReference>
<dbReference type="EMBL" id="DXHV01000008">
    <property type="protein sequence ID" value="HIV99680.1"/>
    <property type="molecule type" value="Genomic_DNA"/>
</dbReference>
<feature type="domain" description="AMIN" evidence="2">
    <location>
        <begin position="282"/>
        <end position="366"/>
    </location>
</feature>
<protein>
    <submittedName>
        <fullName evidence="3">AMIN domain-containing protein</fullName>
    </submittedName>
</protein>
<evidence type="ECO:0000256" key="1">
    <source>
        <dbReference type="SAM" id="MobiDB-lite"/>
    </source>
</evidence>
<accession>A0A9D1PV50</accession>
<feature type="compositionally biased region" description="Low complexity" evidence="1">
    <location>
        <begin position="164"/>
        <end position="182"/>
    </location>
</feature>
<gene>
    <name evidence="3" type="ORF">H9894_00575</name>
</gene>
<feature type="region of interest" description="Disordered" evidence="1">
    <location>
        <begin position="159"/>
        <end position="272"/>
    </location>
</feature>
<organism evidence="3 4">
    <name type="scientific">Candidatus Desulfovibrio intestinipullorum</name>
    <dbReference type="NCBI Taxonomy" id="2838536"/>
    <lineage>
        <taxon>Bacteria</taxon>
        <taxon>Pseudomonadati</taxon>
        <taxon>Thermodesulfobacteriota</taxon>
        <taxon>Desulfovibrionia</taxon>
        <taxon>Desulfovibrionales</taxon>
        <taxon>Desulfovibrionaceae</taxon>
        <taxon>Desulfovibrio</taxon>
    </lineage>
</organism>
<evidence type="ECO:0000313" key="3">
    <source>
        <dbReference type="EMBL" id="HIV99680.1"/>
    </source>
</evidence>
<dbReference type="Proteomes" id="UP000886752">
    <property type="component" value="Unassembled WGS sequence"/>
</dbReference>
<dbReference type="AlphaFoldDB" id="A0A9D1PV50"/>
<feature type="compositionally biased region" description="Basic and acidic residues" evidence="1">
    <location>
        <begin position="243"/>
        <end position="270"/>
    </location>
</feature>
<reference evidence="3" key="1">
    <citation type="journal article" date="2021" name="PeerJ">
        <title>Extensive microbial diversity within the chicken gut microbiome revealed by metagenomics and culture.</title>
        <authorList>
            <person name="Gilroy R."/>
            <person name="Ravi A."/>
            <person name="Getino M."/>
            <person name="Pursley I."/>
            <person name="Horton D.L."/>
            <person name="Alikhan N.F."/>
            <person name="Baker D."/>
            <person name="Gharbi K."/>
            <person name="Hall N."/>
            <person name="Watson M."/>
            <person name="Adriaenssens E.M."/>
            <person name="Foster-Nyarko E."/>
            <person name="Jarju S."/>
            <person name="Secka A."/>
            <person name="Antonio M."/>
            <person name="Oren A."/>
            <person name="Chaudhuri R.R."/>
            <person name="La Ragione R."/>
            <person name="Hildebrand F."/>
            <person name="Pallen M.J."/>
        </authorList>
    </citation>
    <scope>NUCLEOTIDE SEQUENCE</scope>
    <source>
        <strain evidence="3">ChiHecec2B26-446</strain>
    </source>
</reference>
<proteinExistence type="predicted"/>
<reference evidence="3" key="2">
    <citation type="submission" date="2021-04" db="EMBL/GenBank/DDBJ databases">
        <authorList>
            <person name="Gilroy R."/>
        </authorList>
    </citation>
    <scope>NUCLEOTIDE SEQUENCE</scope>
    <source>
        <strain evidence="3">ChiHecec2B26-446</strain>
    </source>
</reference>
<comment type="caution">
    <text evidence="3">The sequence shown here is derived from an EMBL/GenBank/DDBJ whole genome shotgun (WGS) entry which is preliminary data.</text>
</comment>
<evidence type="ECO:0000259" key="2">
    <source>
        <dbReference type="Pfam" id="PF11741"/>
    </source>
</evidence>
<name>A0A9D1PV50_9BACT</name>
<evidence type="ECO:0000313" key="4">
    <source>
        <dbReference type="Proteomes" id="UP000886752"/>
    </source>
</evidence>
<feature type="compositionally biased region" description="Basic and acidic residues" evidence="1">
    <location>
        <begin position="193"/>
        <end position="215"/>
    </location>
</feature>
<dbReference type="Gene3D" id="2.60.40.3500">
    <property type="match status" value="1"/>
</dbReference>